<comment type="caution">
    <text evidence="1">The sequence shown here is derived from an EMBL/GenBank/DDBJ whole genome shotgun (WGS) entry which is preliminary data.</text>
</comment>
<dbReference type="RefSeq" id="WP_051630181.1">
    <property type="nucleotide sequence ID" value="NZ_BMLF01000001.1"/>
</dbReference>
<dbReference type="InterPro" id="IPR007367">
    <property type="entry name" value="DUF433"/>
</dbReference>
<dbReference type="Pfam" id="PF04255">
    <property type="entry name" value="DUF433"/>
    <property type="match status" value="1"/>
</dbReference>
<dbReference type="SUPFAM" id="SSF46689">
    <property type="entry name" value="Homeodomain-like"/>
    <property type="match status" value="1"/>
</dbReference>
<reference evidence="1" key="1">
    <citation type="journal article" date="2014" name="Int. J. Syst. Evol. Microbiol.">
        <title>Complete genome sequence of Corynebacterium casei LMG S-19264T (=DSM 44701T), isolated from a smear-ripened cheese.</title>
        <authorList>
            <consortium name="US DOE Joint Genome Institute (JGI-PGF)"/>
            <person name="Walter F."/>
            <person name="Albersmeier A."/>
            <person name="Kalinowski J."/>
            <person name="Ruckert C."/>
        </authorList>
    </citation>
    <scope>NUCLEOTIDE SEQUENCE</scope>
    <source>
        <strain evidence="1">CGMCC 1.6293</strain>
    </source>
</reference>
<reference evidence="1" key="2">
    <citation type="submission" date="2020-09" db="EMBL/GenBank/DDBJ databases">
        <authorList>
            <person name="Sun Q."/>
            <person name="Zhou Y."/>
        </authorList>
    </citation>
    <scope>NUCLEOTIDE SEQUENCE</scope>
    <source>
        <strain evidence="1">CGMCC 1.6293</strain>
    </source>
</reference>
<gene>
    <name evidence="1" type="ORF">GCM10011534_00150</name>
</gene>
<dbReference type="Proteomes" id="UP000649829">
    <property type="component" value="Unassembled WGS sequence"/>
</dbReference>
<dbReference type="PANTHER" id="PTHR34849">
    <property type="entry name" value="SSL5025 PROTEIN"/>
    <property type="match status" value="1"/>
</dbReference>
<evidence type="ECO:0000313" key="1">
    <source>
        <dbReference type="EMBL" id="GGL82098.1"/>
    </source>
</evidence>
<evidence type="ECO:0008006" key="3">
    <source>
        <dbReference type="Google" id="ProtNLM"/>
    </source>
</evidence>
<proteinExistence type="predicted"/>
<protein>
    <recommendedName>
        <fullName evidence="3">DUF433 domain-containing protein</fullName>
    </recommendedName>
</protein>
<dbReference type="AlphaFoldDB" id="A0A917W9Q2"/>
<dbReference type="InterPro" id="IPR009057">
    <property type="entry name" value="Homeodomain-like_sf"/>
</dbReference>
<sequence length="132" mass="14377">MTELNDMSREQLVAIIERLIAERGRGPFITGMSTRGDKNGLPEHILLCAAPGADVVASYRRVEVQCLAEHVVSDPEIRGGIPTLAGTRCGVYEVSDLAAAEPIEQILKDYPSLTHDLIEAAVAYAREHPRRG</sequence>
<name>A0A917W9Q2_9RHOB</name>
<dbReference type="Gene3D" id="1.10.10.10">
    <property type="entry name" value="Winged helix-like DNA-binding domain superfamily/Winged helix DNA-binding domain"/>
    <property type="match status" value="1"/>
</dbReference>
<organism evidence="1 2">
    <name type="scientific">Pseudooceanicola nanhaiensis</name>
    <dbReference type="NCBI Taxonomy" id="375761"/>
    <lineage>
        <taxon>Bacteria</taxon>
        <taxon>Pseudomonadati</taxon>
        <taxon>Pseudomonadota</taxon>
        <taxon>Alphaproteobacteria</taxon>
        <taxon>Rhodobacterales</taxon>
        <taxon>Paracoccaceae</taxon>
        <taxon>Pseudooceanicola</taxon>
    </lineage>
</organism>
<dbReference type="EMBL" id="BMLF01000001">
    <property type="protein sequence ID" value="GGL82098.1"/>
    <property type="molecule type" value="Genomic_DNA"/>
</dbReference>
<accession>A0A917W9Q2</accession>
<keyword evidence="2" id="KW-1185">Reference proteome</keyword>
<dbReference type="PANTHER" id="PTHR34849:SF3">
    <property type="entry name" value="SSR2962 PROTEIN"/>
    <property type="match status" value="1"/>
</dbReference>
<evidence type="ECO:0000313" key="2">
    <source>
        <dbReference type="Proteomes" id="UP000649829"/>
    </source>
</evidence>
<dbReference type="InterPro" id="IPR036388">
    <property type="entry name" value="WH-like_DNA-bd_sf"/>
</dbReference>